<reference evidence="1" key="2">
    <citation type="submission" date="2020-04" db="EMBL/GenBank/DDBJ databases">
        <authorList>
            <person name="Alexandrino P."/>
            <person name="Mendonca T."/>
            <person name="Guaman L."/>
            <person name="Cherix J."/>
            <person name="Lozano-Sakalauskas G."/>
            <person name="Fujita A."/>
            <person name="Filho E.R."/>
            <person name="Long P."/>
            <person name="Padilla G."/>
            <person name="Taciro M.K."/>
            <person name="Gomez J.G."/>
            <person name="Silva L.F."/>
            <person name="Torres M."/>
        </authorList>
    </citation>
    <scope>NUCLEOTIDE SEQUENCE</scope>
    <source>
        <strain evidence="1">LMG 19450</strain>
    </source>
</reference>
<name>A0A8T6Z4J8_9BURK</name>
<evidence type="ECO:0000313" key="2">
    <source>
        <dbReference type="Proteomes" id="UP000030460"/>
    </source>
</evidence>
<dbReference type="OrthoDB" id="9024530at2"/>
<dbReference type="Proteomes" id="UP000030460">
    <property type="component" value="Unassembled WGS sequence"/>
</dbReference>
<accession>A0A8T6Z4J8</accession>
<gene>
    <name evidence="1" type="ORF">NH14_000455</name>
</gene>
<dbReference type="AlphaFoldDB" id="A0A8T6Z4J8"/>
<proteinExistence type="predicted"/>
<evidence type="ECO:0000313" key="1">
    <source>
        <dbReference type="EMBL" id="NLP59643.1"/>
    </source>
</evidence>
<dbReference type="RefSeq" id="WP_152617209.1">
    <property type="nucleotide sequence ID" value="NZ_CADFGF010000004.1"/>
</dbReference>
<organism evidence="1 2">
    <name type="scientific">Paraburkholderia sacchari</name>
    <dbReference type="NCBI Taxonomy" id="159450"/>
    <lineage>
        <taxon>Bacteria</taxon>
        <taxon>Pseudomonadati</taxon>
        <taxon>Pseudomonadota</taxon>
        <taxon>Betaproteobacteria</taxon>
        <taxon>Burkholderiales</taxon>
        <taxon>Burkholderiaceae</taxon>
        <taxon>Paraburkholderia</taxon>
    </lineage>
</organism>
<dbReference type="EMBL" id="JTDB02000001">
    <property type="protein sequence ID" value="NLP59643.1"/>
    <property type="molecule type" value="Genomic_DNA"/>
</dbReference>
<sequence length="69" mass="8317">MNHTFVEAELRHLETVFRLQQVTRVLPLEWWLARIQQVSASAIIEDHVRRVKRLEEALRVIEREEALTR</sequence>
<keyword evidence="2" id="KW-1185">Reference proteome</keyword>
<comment type="caution">
    <text evidence="1">The sequence shown here is derived from an EMBL/GenBank/DDBJ whole genome shotgun (WGS) entry which is preliminary data.</text>
</comment>
<protein>
    <submittedName>
        <fullName evidence="1">Uncharacterized protein</fullName>
    </submittedName>
</protein>
<reference evidence="1" key="1">
    <citation type="journal article" date="2015" name="Genome Announc.">
        <title>Draft Genome Sequence of the Polyhydroxyalkanoate-Producing Bacterium Burkholderia sacchari LMG 19450 Isolated from Brazilian Sugarcane Plantation Soil.</title>
        <authorList>
            <person name="Alexandrino P.M."/>
            <person name="Mendonca T.T."/>
            <person name="Guaman Bautista L.P."/>
            <person name="Cherix J."/>
            <person name="Lozano-Sakalauskas G.C."/>
            <person name="Fujita A."/>
            <person name="Ramos Filho E."/>
            <person name="Long P."/>
            <person name="Padilla G."/>
            <person name="Taciro M.K."/>
            <person name="Gomez J.G."/>
            <person name="Silva L.F."/>
        </authorList>
    </citation>
    <scope>NUCLEOTIDE SEQUENCE</scope>
    <source>
        <strain evidence="1">LMG 19450</strain>
    </source>
</reference>